<protein>
    <recommendedName>
        <fullName evidence="4">Secreted protein</fullName>
    </recommendedName>
</protein>
<comment type="caution">
    <text evidence="2">The sequence shown here is derived from an EMBL/GenBank/DDBJ whole genome shotgun (WGS) entry which is preliminary data.</text>
</comment>
<feature type="signal peptide" evidence="1">
    <location>
        <begin position="1"/>
        <end position="20"/>
    </location>
</feature>
<sequence length="189" mass="20572">MSCTWTAVLAHMAVWLPSLTKVPGSGRARAEACASNDATTMHFYAGAYPNDMPPHRQGGGISPRRGGGLDGGTFRQALPISIRGGRQSQEVMWYFGAVARAVRSGSLAISVGLQYRGTKVETGPKQGGGRRGGAVSGEHVALEWGREVKRNQWYGGIGVVLRVYTWGTHRYLFVYFDQRVYFKVACSVM</sequence>
<proteinExistence type="predicted"/>
<reference evidence="2" key="1">
    <citation type="submission" date="2023-06" db="EMBL/GenBank/DDBJ databases">
        <title>Genome-scale phylogeny and comparative genomics of the fungal order Sordariales.</title>
        <authorList>
            <consortium name="Lawrence Berkeley National Laboratory"/>
            <person name="Hensen N."/>
            <person name="Bonometti L."/>
            <person name="Westerberg I."/>
            <person name="Brannstrom I.O."/>
            <person name="Guillou S."/>
            <person name="Cros-Aarteil S."/>
            <person name="Calhoun S."/>
            <person name="Haridas S."/>
            <person name="Kuo A."/>
            <person name="Mondo S."/>
            <person name="Pangilinan J."/>
            <person name="Riley R."/>
            <person name="LaButti K."/>
            <person name="Andreopoulos B."/>
            <person name="Lipzen A."/>
            <person name="Chen C."/>
            <person name="Yanf M."/>
            <person name="Daum C."/>
            <person name="Ng V."/>
            <person name="Clum A."/>
            <person name="Steindorff A."/>
            <person name="Ohm R."/>
            <person name="Martin F."/>
            <person name="Silar P."/>
            <person name="Natvig D."/>
            <person name="Lalanne C."/>
            <person name="Gautier V."/>
            <person name="Ament-velasquez S.L."/>
            <person name="Kruys A."/>
            <person name="Hutchinson M.I."/>
            <person name="Powell A.J."/>
            <person name="Barry K."/>
            <person name="Miller A.N."/>
            <person name="Grigoriev I.V."/>
            <person name="Debuchy R."/>
            <person name="Gladieux P."/>
            <person name="Thoren M.H."/>
            <person name="Johannesson H."/>
        </authorList>
    </citation>
    <scope>NUCLEOTIDE SEQUENCE</scope>
    <source>
        <strain evidence="2">SMH3187-1</strain>
    </source>
</reference>
<accession>A0AA40K970</accession>
<dbReference type="AlphaFoldDB" id="A0AA40K970"/>
<keyword evidence="1" id="KW-0732">Signal</keyword>
<name>A0AA40K970_9PEZI</name>
<gene>
    <name evidence="2" type="ORF">B0T18DRAFT_128273</name>
</gene>
<feature type="chain" id="PRO_5041264455" description="Secreted protein" evidence="1">
    <location>
        <begin position="21"/>
        <end position="189"/>
    </location>
</feature>
<dbReference type="Proteomes" id="UP001172155">
    <property type="component" value="Unassembled WGS sequence"/>
</dbReference>
<evidence type="ECO:0000256" key="1">
    <source>
        <dbReference type="SAM" id="SignalP"/>
    </source>
</evidence>
<dbReference type="EMBL" id="JAUKUD010000003">
    <property type="protein sequence ID" value="KAK0750465.1"/>
    <property type="molecule type" value="Genomic_DNA"/>
</dbReference>
<evidence type="ECO:0000313" key="2">
    <source>
        <dbReference type="EMBL" id="KAK0750465.1"/>
    </source>
</evidence>
<evidence type="ECO:0000313" key="3">
    <source>
        <dbReference type="Proteomes" id="UP001172155"/>
    </source>
</evidence>
<organism evidence="2 3">
    <name type="scientific">Schizothecium vesticola</name>
    <dbReference type="NCBI Taxonomy" id="314040"/>
    <lineage>
        <taxon>Eukaryota</taxon>
        <taxon>Fungi</taxon>
        <taxon>Dikarya</taxon>
        <taxon>Ascomycota</taxon>
        <taxon>Pezizomycotina</taxon>
        <taxon>Sordariomycetes</taxon>
        <taxon>Sordariomycetidae</taxon>
        <taxon>Sordariales</taxon>
        <taxon>Schizotheciaceae</taxon>
        <taxon>Schizothecium</taxon>
    </lineage>
</organism>
<evidence type="ECO:0008006" key="4">
    <source>
        <dbReference type="Google" id="ProtNLM"/>
    </source>
</evidence>
<keyword evidence="3" id="KW-1185">Reference proteome</keyword>